<name>A0AA43XLZ0_9CLOT</name>
<protein>
    <submittedName>
        <fullName evidence="2">Glutaredoxin</fullName>
    </submittedName>
</protein>
<accession>A0AA43XLZ0</accession>
<dbReference type="AlphaFoldDB" id="A0AA43XLZ0"/>
<dbReference type="EMBL" id="SUMG01000007">
    <property type="protein sequence ID" value="NBG88370.1"/>
    <property type="molecule type" value="Genomic_DNA"/>
</dbReference>
<dbReference type="SUPFAM" id="SSF52833">
    <property type="entry name" value="Thioredoxin-like"/>
    <property type="match status" value="2"/>
</dbReference>
<dbReference type="InterPro" id="IPR012336">
    <property type="entry name" value="Thioredoxin-like_fold"/>
</dbReference>
<organism evidence="2 3">
    <name type="scientific">Isachenkonia alkalipeptolytica</name>
    <dbReference type="NCBI Taxonomy" id="2565777"/>
    <lineage>
        <taxon>Bacteria</taxon>
        <taxon>Bacillati</taxon>
        <taxon>Bacillota</taxon>
        <taxon>Clostridia</taxon>
        <taxon>Eubacteriales</taxon>
        <taxon>Clostridiaceae</taxon>
        <taxon>Isachenkonia</taxon>
    </lineage>
</organism>
<gene>
    <name evidence="2" type="ORF">ISALK_07625</name>
</gene>
<proteinExistence type="predicted"/>
<dbReference type="InterPro" id="IPR011903">
    <property type="entry name" value="TON_0319-like"/>
</dbReference>
<dbReference type="PANTHER" id="PTHR37170:SF1">
    <property type="entry name" value="GLUTAREDOXIN-LIKE PROTEIN"/>
    <property type="match status" value="1"/>
</dbReference>
<dbReference type="InterPro" id="IPR036249">
    <property type="entry name" value="Thioredoxin-like_sf"/>
</dbReference>
<dbReference type="Proteomes" id="UP000449710">
    <property type="component" value="Unassembled WGS sequence"/>
</dbReference>
<dbReference type="PANTHER" id="PTHR37170">
    <property type="entry name" value="GLUTAREDOXIN-RELATED"/>
    <property type="match status" value="1"/>
</dbReference>
<dbReference type="PROSITE" id="PS51354">
    <property type="entry name" value="GLUTAREDOXIN_2"/>
    <property type="match status" value="1"/>
</dbReference>
<keyword evidence="3" id="KW-1185">Reference proteome</keyword>
<reference evidence="2 3" key="1">
    <citation type="submission" date="2019-04" db="EMBL/GenBank/DDBJ databases">
        <title>Isachenkonia alkalipeptolytica gen. nov. sp. nov. a new anaerobic, alkiliphilic organothrophic bacterium capable to reduce synthesized ferrihydrite isolated from a soda lake.</title>
        <authorList>
            <person name="Toshchakov S.V."/>
            <person name="Zavarzina D.G."/>
            <person name="Zhilina T.N."/>
            <person name="Kostrikina N.A."/>
            <person name="Kublanov I.V."/>
        </authorList>
    </citation>
    <scope>NUCLEOTIDE SEQUENCE [LARGE SCALE GENOMIC DNA]</scope>
    <source>
        <strain evidence="2 3">Z-1701</strain>
    </source>
</reference>
<dbReference type="Gene3D" id="3.40.30.80">
    <property type="match status" value="1"/>
</dbReference>
<dbReference type="NCBIfam" id="TIGR02187">
    <property type="entry name" value="PDO_seleno_TRX"/>
    <property type="match status" value="1"/>
</dbReference>
<evidence type="ECO:0000313" key="3">
    <source>
        <dbReference type="Proteomes" id="UP000449710"/>
    </source>
</evidence>
<sequence>MALLNDEMREQLSGFFEGMKEDVTIGLFTHKESCETCEETESFMQEMETLSEKIHLEAYDLDTHQDKAKEYDITLTPSIVLLDGEKKHRGIKFNGIPAGHEVNSFIKGIMEVSGALDSLPESLQARLDKITKPVNIKVFVTLSCPHCPGAVEKAHKLALENPHIDAEMIEAQTFGEVSNKFNVSSVPKVVINDEFEFVGNQPLDTFLDEIEKTQ</sequence>
<feature type="domain" description="Thioredoxin-like fold" evidence="1">
    <location>
        <begin position="134"/>
        <end position="210"/>
    </location>
</feature>
<evidence type="ECO:0000313" key="2">
    <source>
        <dbReference type="EMBL" id="NBG88370.1"/>
    </source>
</evidence>
<dbReference type="Pfam" id="PF13192">
    <property type="entry name" value="Thioredoxin_3"/>
    <property type="match status" value="1"/>
</dbReference>
<dbReference type="CDD" id="cd02973">
    <property type="entry name" value="TRX_GRX_like"/>
    <property type="match status" value="1"/>
</dbReference>
<evidence type="ECO:0000259" key="1">
    <source>
        <dbReference type="Pfam" id="PF13192"/>
    </source>
</evidence>
<comment type="caution">
    <text evidence="2">The sequence shown here is derived from an EMBL/GenBank/DDBJ whole genome shotgun (WGS) entry which is preliminary data.</text>
</comment>
<dbReference type="RefSeq" id="WP_160720860.1">
    <property type="nucleotide sequence ID" value="NZ_SUMG01000007.1"/>
</dbReference>